<protein>
    <submittedName>
        <fullName evidence="1">Uncharacterized protein YuzB (UPF0349 family)</fullName>
    </submittedName>
</protein>
<dbReference type="AlphaFoldDB" id="A0A852TND6"/>
<dbReference type="Proteomes" id="UP000548423">
    <property type="component" value="Unassembled WGS sequence"/>
</dbReference>
<proteinExistence type="predicted"/>
<evidence type="ECO:0000313" key="1">
    <source>
        <dbReference type="EMBL" id="NYE09176.1"/>
    </source>
</evidence>
<comment type="caution">
    <text evidence="1">The sequence shown here is derived from an EMBL/GenBank/DDBJ whole genome shotgun (WGS) entry which is preliminary data.</text>
</comment>
<sequence>MNFITKLLKKEKKLTIDFCEKNLDRFLTEDLQNEYNTFLSKKNIEYKEYHCQSRCEECKISPYAIVNGEFITAKDSLELLMMLKNLQKDK</sequence>
<dbReference type="InterPro" id="IPR009910">
    <property type="entry name" value="DUF1450"/>
</dbReference>
<accession>A0A852TND6</accession>
<evidence type="ECO:0000313" key="2">
    <source>
        <dbReference type="Proteomes" id="UP000548423"/>
    </source>
</evidence>
<reference evidence="2" key="1">
    <citation type="submission" date="2020-07" db="EMBL/GenBank/DDBJ databases">
        <authorList>
            <person name="Partida-Martinez L."/>
            <person name="Huntemann M."/>
            <person name="Clum A."/>
            <person name="Wang J."/>
            <person name="Palaniappan K."/>
            <person name="Ritter S."/>
            <person name="Chen I.-M."/>
            <person name="Stamatis D."/>
            <person name="Reddy T."/>
            <person name="O'Malley R."/>
            <person name="Daum C."/>
            <person name="Shapiro N."/>
            <person name="Ivanova N."/>
            <person name="Kyrpides N."/>
            <person name="Woyke T."/>
        </authorList>
    </citation>
    <scope>NUCLEOTIDE SEQUENCE [LARGE SCALE GENOMIC DNA]</scope>
    <source>
        <strain evidence="2">AT2.8</strain>
    </source>
</reference>
<dbReference type="EMBL" id="JACCBX010000019">
    <property type="protein sequence ID" value="NYE09176.1"/>
    <property type="molecule type" value="Genomic_DNA"/>
</dbReference>
<reference evidence="2" key="2">
    <citation type="submission" date="2020-08" db="EMBL/GenBank/DDBJ databases">
        <title>The Agave Microbiome: Exploring the role of microbial communities in plant adaptations to desert environments.</title>
        <authorList>
            <person name="Partida-Martinez L.P."/>
        </authorList>
    </citation>
    <scope>NUCLEOTIDE SEQUENCE [LARGE SCALE GENOMIC DNA]</scope>
    <source>
        <strain evidence="2">AT2.8</strain>
    </source>
</reference>
<dbReference type="Pfam" id="PF07293">
    <property type="entry name" value="DUF1450"/>
    <property type="match status" value="1"/>
</dbReference>
<name>A0A852TND6_9BACI</name>
<organism evidence="1 2">
    <name type="scientific">Neobacillus niacini</name>
    <dbReference type="NCBI Taxonomy" id="86668"/>
    <lineage>
        <taxon>Bacteria</taxon>
        <taxon>Bacillati</taxon>
        <taxon>Bacillota</taxon>
        <taxon>Bacilli</taxon>
        <taxon>Bacillales</taxon>
        <taxon>Bacillaceae</taxon>
        <taxon>Neobacillus</taxon>
    </lineage>
</organism>
<gene>
    <name evidence="1" type="ORF">F4694_006033</name>
</gene>